<dbReference type="Proteomes" id="UP000216052">
    <property type="component" value="Chromosome"/>
</dbReference>
<protein>
    <recommendedName>
        <fullName evidence="3">Integrase catalytic domain-containing protein</fullName>
    </recommendedName>
</protein>
<keyword evidence="2" id="KW-1185">Reference proteome</keyword>
<name>A0ABZ3J1X0_SPOA4</name>
<gene>
    <name evidence="1" type="ORF">SPACI_024340</name>
</gene>
<organism evidence="1 2">
    <name type="scientific">Sporomusa acidovorans (strain ATCC 49682 / DSM 3132 / Mol)</name>
    <dbReference type="NCBI Taxonomy" id="1123286"/>
    <lineage>
        <taxon>Bacteria</taxon>
        <taxon>Bacillati</taxon>
        <taxon>Bacillota</taxon>
        <taxon>Negativicutes</taxon>
        <taxon>Selenomonadales</taxon>
        <taxon>Sporomusaceae</taxon>
        <taxon>Sporomusa</taxon>
    </lineage>
</organism>
<reference evidence="1" key="1">
    <citation type="submission" date="2024-05" db="EMBL/GenBank/DDBJ databases">
        <title>Isolation and characterization of Sporomusa carbonis sp. nov., a carboxydotrophic hydrogenogen in the genus of Sporomusa isolated from a charcoal burning pile.</title>
        <authorList>
            <person name="Boeer T."/>
            <person name="Rosenbaum F."/>
            <person name="Eysell L."/>
            <person name="Mueller V."/>
            <person name="Daniel R."/>
            <person name="Poehlein A."/>
        </authorList>
    </citation>
    <scope>NUCLEOTIDE SEQUENCE [LARGE SCALE GENOMIC DNA]</scope>
    <source>
        <strain evidence="1">DSM 3132</strain>
    </source>
</reference>
<accession>A0ABZ3J1X0</accession>
<evidence type="ECO:0000313" key="1">
    <source>
        <dbReference type="EMBL" id="XFO72382.1"/>
    </source>
</evidence>
<dbReference type="RefSeq" id="WP_093797490.1">
    <property type="nucleotide sequence ID" value="NZ_CP155571.1"/>
</dbReference>
<evidence type="ECO:0000313" key="2">
    <source>
        <dbReference type="Proteomes" id="UP000216052"/>
    </source>
</evidence>
<evidence type="ECO:0008006" key="3">
    <source>
        <dbReference type="Google" id="ProtNLM"/>
    </source>
</evidence>
<sequence length="277" mass="32156">MMNLKRKMIHTPIESEQELSDMQRHLSYIYLQNPNLNDFQLLTQLREIHFSITLEALRQLKCQSGLKNHEAVCNILLNRLFLGCGNELNPDQLKFIYKIHPELHDRDVRPSQPGEMLVYKCLSGKNVEGAGIIYFHVFADMYNGLIFARMSTKRTLKEAIRILQNYIIPIYSHNKTRIQTVLQTAEKNINSQNNAQLADDHFGAGTSLQWGITSRRFGTIEHFHRQIAISNLFEHTIKNGLHPFPLYAAFAKLIRWYNIHSDFHQQRPLLHASVLPG</sequence>
<proteinExistence type="predicted"/>
<dbReference type="EMBL" id="CP155571">
    <property type="protein sequence ID" value="XFO72382.1"/>
    <property type="molecule type" value="Genomic_DNA"/>
</dbReference>